<gene>
    <name evidence="1" type="ordered locus">ROD_24341</name>
</gene>
<dbReference type="EMBL" id="FN543502">
    <property type="protein sequence ID" value="CBG89179.1"/>
    <property type="molecule type" value="Genomic_DNA"/>
</dbReference>
<evidence type="ECO:0000313" key="2">
    <source>
        <dbReference type="Proteomes" id="UP000001889"/>
    </source>
</evidence>
<sequence>MTDAGQYRSRSASKGSVTVKTAAEYPAQMTFQFPESAIKSEVFFVTFGYNSGSQSRY</sequence>
<proteinExistence type="predicted"/>
<evidence type="ECO:0000313" key="1">
    <source>
        <dbReference type="EMBL" id="CBG89179.1"/>
    </source>
</evidence>
<dbReference type="KEGG" id="cro:ROD_24341"/>
<keyword evidence="2" id="KW-1185">Reference proteome</keyword>
<name>D2TTC0_CITRI</name>
<dbReference type="AlphaFoldDB" id="D2TTC0"/>
<dbReference type="STRING" id="637910.ROD_24341"/>
<organism evidence="1 2">
    <name type="scientific">Citrobacter rodentium (strain ICC168)</name>
    <name type="common">Citrobacter freundii biotype 4280</name>
    <dbReference type="NCBI Taxonomy" id="637910"/>
    <lineage>
        <taxon>Bacteria</taxon>
        <taxon>Pseudomonadati</taxon>
        <taxon>Pseudomonadota</taxon>
        <taxon>Gammaproteobacteria</taxon>
        <taxon>Enterobacterales</taxon>
        <taxon>Enterobacteriaceae</taxon>
        <taxon>Citrobacter</taxon>
    </lineage>
</organism>
<protein>
    <submittedName>
        <fullName evidence="1">Uncharacterized protein</fullName>
    </submittedName>
</protein>
<accession>D2TTC0</accession>
<dbReference type="HOGENOM" id="CLU_2988342_0_0_6"/>
<dbReference type="Proteomes" id="UP000001889">
    <property type="component" value="Chromosome"/>
</dbReference>
<reference evidence="1 2" key="1">
    <citation type="journal article" date="2010" name="J. Bacteriol.">
        <title>The Citrobacter rodentium genome sequence reveals convergent evolution with human pathogenic Escherichia coli.</title>
        <authorList>
            <person name="Petty N.K."/>
            <person name="Bulgin R."/>
            <person name="Crepin V.F."/>
            <person name="Cerdeno-Tarraga A.M."/>
            <person name="Schroeder G.N."/>
            <person name="Quail M.A."/>
            <person name="Lennard N."/>
            <person name="Corton C."/>
            <person name="Barron A."/>
            <person name="Clark L."/>
            <person name="Toribio A.L."/>
            <person name="Parkhill J."/>
            <person name="Dougan G."/>
            <person name="Frankel G."/>
            <person name="Thomson N.R."/>
        </authorList>
    </citation>
    <scope>NUCLEOTIDE SEQUENCE [LARGE SCALE GENOMIC DNA]</scope>
    <source>
        <strain evidence="1 2">ICC168</strain>
    </source>
</reference>